<dbReference type="EMBL" id="JBHSGO010000023">
    <property type="protein sequence ID" value="MFC4665254.1"/>
    <property type="molecule type" value="Genomic_DNA"/>
</dbReference>
<dbReference type="Proteomes" id="UP001596020">
    <property type="component" value="Unassembled WGS sequence"/>
</dbReference>
<evidence type="ECO:0000313" key="7">
    <source>
        <dbReference type="Proteomes" id="UP001596020"/>
    </source>
</evidence>
<evidence type="ECO:0000256" key="3">
    <source>
        <dbReference type="ARBA" id="ARBA00022578"/>
    </source>
</evidence>
<dbReference type="InterPro" id="IPR001207">
    <property type="entry name" value="Transposase_mutator"/>
</dbReference>
<name>A0ABV9K5D4_9PORP</name>
<keyword evidence="7" id="KW-1185">Reference proteome</keyword>
<sequence length="102" mass="11333">YFTYLDYAPEVRPFIYSTNWVERFNRQIKKAVSYKAALPSVESALYLIGLVALNATYLHRKIGNLSVGLIEIGESSSGAASPRADANPPGVFHVRLTDEKNN</sequence>
<keyword evidence="3" id="KW-0815">Transposition</keyword>
<dbReference type="Pfam" id="PF00872">
    <property type="entry name" value="Transposase_mut"/>
    <property type="match status" value="1"/>
</dbReference>
<comment type="similarity">
    <text evidence="2">Belongs to the transposase mutator family.</text>
</comment>
<reference evidence="7" key="1">
    <citation type="journal article" date="2019" name="Int. J. Syst. Evol. Microbiol.">
        <title>The Global Catalogue of Microorganisms (GCM) 10K type strain sequencing project: providing services to taxonomists for standard genome sequencing and annotation.</title>
        <authorList>
            <consortium name="The Broad Institute Genomics Platform"/>
            <consortium name="The Broad Institute Genome Sequencing Center for Infectious Disease"/>
            <person name="Wu L."/>
            <person name="Ma J."/>
        </authorList>
    </citation>
    <scope>NUCLEOTIDE SEQUENCE [LARGE SCALE GENOMIC DNA]</scope>
    <source>
        <strain evidence="7">CGMCC 4.7357</strain>
    </source>
</reference>
<evidence type="ECO:0000256" key="5">
    <source>
        <dbReference type="ARBA" id="ARBA00023172"/>
    </source>
</evidence>
<comment type="function">
    <text evidence="1">Required for the transposition of the insertion element.</text>
</comment>
<evidence type="ECO:0000313" key="6">
    <source>
        <dbReference type="EMBL" id="MFC4665254.1"/>
    </source>
</evidence>
<evidence type="ECO:0000256" key="2">
    <source>
        <dbReference type="ARBA" id="ARBA00010961"/>
    </source>
</evidence>
<accession>A0ABV9K5D4</accession>
<evidence type="ECO:0000256" key="1">
    <source>
        <dbReference type="ARBA" id="ARBA00002190"/>
    </source>
</evidence>
<proteinExistence type="inferred from homology"/>
<protein>
    <submittedName>
        <fullName evidence="6">Transposase</fullName>
    </submittedName>
</protein>
<dbReference type="RefSeq" id="WP_380077228.1">
    <property type="nucleotide sequence ID" value="NZ_JBHSGO010000023.1"/>
</dbReference>
<evidence type="ECO:0000256" key="4">
    <source>
        <dbReference type="ARBA" id="ARBA00023125"/>
    </source>
</evidence>
<keyword evidence="5" id="KW-0233">DNA recombination</keyword>
<gene>
    <name evidence="6" type="ORF">ACFO3G_01230</name>
</gene>
<feature type="non-terminal residue" evidence="6">
    <location>
        <position position="1"/>
    </location>
</feature>
<keyword evidence="4" id="KW-0238">DNA-binding</keyword>
<comment type="caution">
    <text evidence="6">The sequence shown here is derived from an EMBL/GenBank/DDBJ whole genome shotgun (WGS) entry which is preliminary data.</text>
</comment>
<organism evidence="6 7">
    <name type="scientific">Falsiporphyromonas endometrii</name>
    <dbReference type="NCBI Taxonomy" id="1387297"/>
    <lineage>
        <taxon>Bacteria</taxon>
        <taxon>Pseudomonadati</taxon>
        <taxon>Bacteroidota</taxon>
        <taxon>Bacteroidia</taxon>
        <taxon>Bacteroidales</taxon>
        <taxon>Porphyromonadaceae</taxon>
        <taxon>Falsiporphyromonas</taxon>
    </lineage>
</organism>